<dbReference type="Proteomes" id="UP000194236">
    <property type="component" value="Unassembled WGS sequence"/>
</dbReference>
<dbReference type="GO" id="GO:0005852">
    <property type="term" value="C:eukaryotic translation initiation factor 3 complex"/>
    <property type="evidence" value="ECO:0007669"/>
    <property type="project" value="InterPro"/>
</dbReference>
<dbReference type="Pfam" id="PF05470">
    <property type="entry name" value="eIF-3c_N"/>
    <property type="match status" value="1"/>
</dbReference>
<evidence type="ECO:0000256" key="3">
    <source>
        <dbReference type="ARBA" id="ARBA00022917"/>
    </source>
</evidence>
<dbReference type="InterPro" id="IPR000717">
    <property type="entry name" value="PCI_dom"/>
</dbReference>
<proteinExistence type="predicted"/>
<keyword evidence="3" id="KW-0648">Protein biosynthesis</keyword>
<dbReference type="EMBL" id="MUJZ01021435">
    <property type="protein sequence ID" value="OTF79778.1"/>
    <property type="molecule type" value="Genomic_DNA"/>
</dbReference>
<sequence>MLNSEQLINRLCQYIYVHDESGRLSKMAALCQVYHYALHDRWYEARDLMIMTGLPNSILNHKSDIQLQILYNRSLVQLGLCAFRHGFIFDAHSSLLDILYKGRVRELLGQGSSRSNMKAVERSPEQAKLEKRCQIPFHKHINLDLIECVYLVSSMLLEIPEVASNEFSVRKKLISRSFFNQLRKNEEQPLVGVPEAMREHVVAASKAMRVGNWKQCQDYIINEKMNARVWNFFYNADKVRKMLAQKIREESLRTYLFTYSFVYDSISIDTLAEMFDLEANIVHSIISKMIINEELMASLDEPTRTVVMHR</sequence>
<protein>
    <submittedName>
        <fullName evidence="5">Eukaryotic translation initiation factor 3 subunit C-like protein</fullName>
    </submittedName>
</protein>
<dbReference type="InterPro" id="IPR027516">
    <property type="entry name" value="EIF3C"/>
</dbReference>
<keyword evidence="2 5" id="KW-0396">Initiation factor</keyword>
<dbReference type="PROSITE" id="PS50250">
    <property type="entry name" value="PCI"/>
    <property type="match status" value="1"/>
</dbReference>
<evidence type="ECO:0000256" key="2">
    <source>
        <dbReference type="ARBA" id="ARBA00022540"/>
    </source>
</evidence>
<dbReference type="Pfam" id="PF01399">
    <property type="entry name" value="PCI"/>
    <property type="match status" value="1"/>
</dbReference>
<name>A0A1Y3BIP7_EURMA</name>
<dbReference type="SMART" id="SM00088">
    <property type="entry name" value="PINT"/>
    <property type="match status" value="1"/>
</dbReference>
<dbReference type="GO" id="GO:0031369">
    <property type="term" value="F:translation initiation factor binding"/>
    <property type="evidence" value="ECO:0007669"/>
    <property type="project" value="InterPro"/>
</dbReference>
<dbReference type="SUPFAM" id="SSF46785">
    <property type="entry name" value="Winged helix' DNA-binding domain"/>
    <property type="match status" value="1"/>
</dbReference>
<dbReference type="PANTHER" id="PTHR13937:SF0">
    <property type="entry name" value="EUKARYOTIC TRANSLATION INITIATION FACTOR 3 SUBUNIT C-RELATED"/>
    <property type="match status" value="1"/>
</dbReference>
<organism evidence="5 6">
    <name type="scientific">Euroglyphus maynei</name>
    <name type="common">Mayne's house dust mite</name>
    <dbReference type="NCBI Taxonomy" id="6958"/>
    <lineage>
        <taxon>Eukaryota</taxon>
        <taxon>Metazoa</taxon>
        <taxon>Ecdysozoa</taxon>
        <taxon>Arthropoda</taxon>
        <taxon>Chelicerata</taxon>
        <taxon>Arachnida</taxon>
        <taxon>Acari</taxon>
        <taxon>Acariformes</taxon>
        <taxon>Sarcoptiformes</taxon>
        <taxon>Astigmata</taxon>
        <taxon>Psoroptidia</taxon>
        <taxon>Analgoidea</taxon>
        <taxon>Pyroglyphidae</taxon>
        <taxon>Pyroglyphinae</taxon>
        <taxon>Euroglyphus</taxon>
    </lineage>
</organism>
<dbReference type="PANTHER" id="PTHR13937">
    <property type="entry name" value="EUKARYOTIC TRANSLATION INITATION FACTOR 3, SUBUNIT 8 EIF3S8 -RELATED"/>
    <property type="match status" value="1"/>
</dbReference>
<dbReference type="AlphaFoldDB" id="A0A1Y3BIP7"/>
<keyword evidence="1" id="KW-0963">Cytoplasm</keyword>
<feature type="non-terminal residue" evidence="5">
    <location>
        <position position="310"/>
    </location>
</feature>
<dbReference type="GO" id="GO:0003723">
    <property type="term" value="F:RNA binding"/>
    <property type="evidence" value="ECO:0007669"/>
    <property type="project" value="InterPro"/>
</dbReference>
<dbReference type="InterPro" id="IPR036390">
    <property type="entry name" value="WH_DNA-bd_sf"/>
</dbReference>
<accession>A0A1Y3BIP7</accession>
<dbReference type="GO" id="GO:0003743">
    <property type="term" value="F:translation initiation factor activity"/>
    <property type="evidence" value="ECO:0007669"/>
    <property type="project" value="UniProtKB-KW"/>
</dbReference>
<reference evidence="5 6" key="1">
    <citation type="submission" date="2017-03" db="EMBL/GenBank/DDBJ databases">
        <title>Genome Survey of Euroglyphus maynei.</title>
        <authorList>
            <person name="Arlian L.G."/>
            <person name="Morgan M.S."/>
            <person name="Rider S.D."/>
        </authorList>
    </citation>
    <scope>NUCLEOTIDE SEQUENCE [LARGE SCALE GENOMIC DNA]</scope>
    <source>
        <strain evidence="5">Arlian Lab</strain>
        <tissue evidence="5">Whole body</tissue>
    </source>
</reference>
<evidence type="ECO:0000259" key="4">
    <source>
        <dbReference type="PROSITE" id="PS50250"/>
    </source>
</evidence>
<gene>
    <name evidence="5" type="ORF">BLA29_007678</name>
</gene>
<evidence type="ECO:0000313" key="6">
    <source>
        <dbReference type="Proteomes" id="UP000194236"/>
    </source>
</evidence>
<evidence type="ECO:0000256" key="1">
    <source>
        <dbReference type="ARBA" id="ARBA00022490"/>
    </source>
</evidence>
<dbReference type="FunFam" id="1.10.10.10:FF:000300">
    <property type="entry name" value="Eukaryotic translation initiation factor 3 subunit C"/>
    <property type="match status" value="1"/>
</dbReference>
<evidence type="ECO:0000313" key="5">
    <source>
        <dbReference type="EMBL" id="OTF79778.1"/>
    </source>
</evidence>
<feature type="domain" description="PCI" evidence="4">
    <location>
        <begin position="137"/>
        <end position="310"/>
    </location>
</feature>
<dbReference type="OrthoDB" id="29647at2759"/>
<dbReference type="InterPro" id="IPR008905">
    <property type="entry name" value="EIF3C_N_dom"/>
</dbReference>
<comment type="caution">
    <text evidence="5">The sequence shown here is derived from an EMBL/GenBank/DDBJ whole genome shotgun (WGS) entry which is preliminary data.</text>
</comment>
<keyword evidence="6" id="KW-1185">Reference proteome</keyword>